<dbReference type="PANTHER" id="PTHR43155:SF2">
    <property type="entry name" value="CYCLIC DI-GMP PHOSPHODIESTERASE PA4108"/>
    <property type="match status" value="1"/>
</dbReference>
<name>A0A8D5AJB8_9GAMM</name>
<dbReference type="SMART" id="SM00471">
    <property type="entry name" value="HDc"/>
    <property type="match status" value="1"/>
</dbReference>
<dbReference type="SUPFAM" id="SSF55781">
    <property type="entry name" value="GAF domain-like"/>
    <property type="match status" value="1"/>
</dbReference>
<dbReference type="EMBL" id="AP019782">
    <property type="protein sequence ID" value="BBL72251.1"/>
    <property type="molecule type" value="Genomic_DNA"/>
</dbReference>
<dbReference type="PANTHER" id="PTHR43155">
    <property type="entry name" value="CYCLIC DI-GMP PHOSPHODIESTERASE PA4108-RELATED"/>
    <property type="match status" value="1"/>
</dbReference>
<dbReference type="SMART" id="SM00065">
    <property type="entry name" value="GAF"/>
    <property type="match status" value="1"/>
</dbReference>
<evidence type="ECO:0000259" key="1">
    <source>
        <dbReference type="PROSITE" id="PS51832"/>
    </source>
</evidence>
<dbReference type="AlphaFoldDB" id="A0A8D5AJB8"/>
<feature type="domain" description="HD-GYP" evidence="1">
    <location>
        <begin position="313"/>
        <end position="515"/>
    </location>
</feature>
<dbReference type="Gene3D" id="1.10.3210.10">
    <property type="entry name" value="Hypothetical protein af1432"/>
    <property type="match status" value="2"/>
</dbReference>
<dbReference type="SUPFAM" id="SSF109604">
    <property type="entry name" value="HD-domain/PDEase-like"/>
    <property type="match status" value="2"/>
</dbReference>
<gene>
    <name evidence="2" type="ORF">MoryE10_28570</name>
</gene>
<organism evidence="2 3">
    <name type="scientific">Methylogaea oryzae</name>
    <dbReference type="NCBI Taxonomy" id="1295382"/>
    <lineage>
        <taxon>Bacteria</taxon>
        <taxon>Pseudomonadati</taxon>
        <taxon>Pseudomonadota</taxon>
        <taxon>Gammaproteobacteria</taxon>
        <taxon>Methylococcales</taxon>
        <taxon>Methylococcaceae</taxon>
        <taxon>Methylogaea</taxon>
    </lineage>
</organism>
<evidence type="ECO:0000313" key="3">
    <source>
        <dbReference type="Proteomes" id="UP000824988"/>
    </source>
</evidence>
<dbReference type="GO" id="GO:0008081">
    <property type="term" value="F:phosphoric diester hydrolase activity"/>
    <property type="evidence" value="ECO:0007669"/>
    <property type="project" value="UniProtKB-ARBA"/>
</dbReference>
<dbReference type="KEGG" id="moz:MoryE10_28570"/>
<dbReference type="PROSITE" id="PS51832">
    <property type="entry name" value="HD_GYP"/>
    <property type="match status" value="1"/>
</dbReference>
<protein>
    <submittedName>
        <fullName evidence="2">HD family phosphohydrolase</fullName>
    </submittedName>
</protein>
<dbReference type="Gene3D" id="3.30.450.40">
    <property type="match status" value="1"/>
</dbReference>
<accession>A0A8D5AJB8</accession>
<dbReference type="CDD" id="cd00077">
    <property type="entry name" value="HDc"/>
    <property type="match status" value="1"/>
</dbReference>
<proteinExistence type="predicted"/>
<evidence type="ECO:0000313" key="2">
    <source>
        <dbReference type="EMBL" id="BBL72251.1"/>
    </source>
</evidence>
<dbReference type="InterPro" id="IPR029016">
    <property type="entry name" value="GAF-like_dom_sf"/>
</dbReference>
<dbReference type="InterPro" id="IPR037522">
    <property type="entry name" value="HD_GYP_dom"/>
</dbReference>
<dbReference type="InterPro" id="IPR003018">
    <property type="entry name" value="GAF"/>
</dbReference>
<reference evidence="2" key="1">
    <citation type="submission" date="2019-06" db="EMBL/GenBank/DDBJ databases">
        <title>Complete genome sequence of Methylogaea oryzae strain JCM16910.</title>
        <authorList>
            <person name="Asakawa S."/>
        </authorList>
    </citation>
    <scope>NUCLEOTIDE SEQUENCE</scope>
    <source>
        <strain evidence="2">E10</strain>
    </source>
</reference>
<dbReference type="RefSeq" id="WP_246598877.1">
    <property type="nucleotide sequence ID" value="NZ_AP019782.1"/>
</dbReference>
<sequence length="530" mass="59560">MIERLEQLIDIGIALSAETDPVRLQERILDSARALTHADGGTLYSVSRDAVSIVILRNASLNMSMGGSGAPPCTLPPIPLYKEDGSPNLNNVVTCAVHTNATVNIADSYDTESFDFSGTRRFDTQTGYRSTSFLTVPLRNHENEIIGVLQLINATPPDTGVVAPFDSYTQRLVEALASQAAVALTKEQLIGEMKQLFEALIHLVADAIDRKSPYTGGHCRRVPAITMALAEAAHSESDGPLKDFHLDDQDRYELEIAGWLHDCGKITTPEYVVDKATKLETICDRIHLVDSRFEILMRDKEIECLKRQLEQLGVKELSPELQQELQASHAELNEQRQFLRRSNTGSEFMNEQDQERVRIIGQQTWLCDGQTAPLLSENEIHNLTISRGTLTPEERKIINDHIRATIDMLNNLPFPKHLRRVPEYAAGHHERMDGKGYPNGLTREEMSVQARILGIADIFEALTACDRPYKSAKKLSEALKIMAFMKKEGHIDPDLFEVFLRRKVYLQYAEQYLSAEQIDEVNVEQLLLIS</sequence>
<dbReference type="Pfam" id="PF01590">
    <property type="entry name" value="GAF"/>
    <property type="match status" value="1"/>
</dbReference>
<dbReference type="Pfam" id="PF13487">
    <property type="entry name" value="HD_5"/>
    <property type="match status" value="1"/>
</dbReference>
<dbReference type="Proteomes" id="UP000824988">
    <property type="component" value="Chromosome"/>
</dbReference>
<dbReference type="InterPro" id="IPR003607">
    <property type="entry name" value="HD/PDEase_dom"/>
</dbReference>
<keyword evidence="3" id="KW-1185">Reference proteome</keyword>